<feature type="compositionally biased region" description="Low complexity" evidence="1">
    <location>
        <begin position="57"/>
        <end position="73"/>
    </location>
</feature>
<accession>A0A6U8UW74</accession>
<dbReference type="EMBL" id="HBGW01053943">
    <property type="protein sequence ID" value="CAD9589962.1"/>
    <property type="molecule type" value="Transcribed_RNA"/>
</dbReference>
<organism evidence="2">
    <name type="scientific">Zooxanthella nutricula</name>
    <dbReference type="NCBI Taxonomy" id="1333877"/>
    <lineage>
        <taxon>Eukaryota</taxon>
        <taxon>Sar</taxon>
        <taxon>Alveolata</taxon>
        <taxon>Dinophyceae</taxon>
        <taxon>Peridiniales</taxon>
        <taxon>Peridiniales incertae sedis</taxon>
        <taxon>Zooxanthella</taxon>
    </lineage>
</organism>
<evidence type="ECO:0000313" key="2">
    <source>
        <dbReference type="EMBL" id="CAD9589962.1"/>
    </source>
</evidence>
<proteinExistence type="predicted"/>
<protein>
    <submittedName>
        <fullName evidence="2">Uncharacterized protein</fullName>
    </submittedName>
</protein>
<feature type="region of interest" description="Disordered" evidence="1">
    <location>
        <begin position="1"/>
        <end position="27"/>
    </location>
</feature>
<evidence type="ECO:0000256" key="1">
    <source>
        <dbReference type="SAM" id="MobiDB-lite"/>
    </source>
</evidence>
<name>A0A6U8UW74_9DINO</name>
<gene>
    <name evidence="2" type="ORF">BRAN1462_LOCUS34208</name>
</gene>
<sequence length="338" mass="36330">MGKAERPSPSESAKAFPAGTKKKGNDGNMYVIVLDKNARPSWKRVDAGASGGKGKASKGAAAAPAPAPAKAKSTQGPTSDGKARNNKRSFAVLKSGYPFDVLAQPKLAKKIRAAKLQPLRLKGDPDAGKATSSLARHVKMARTGVRFKTSEWPQDPARKRMVNGPIHRGDDFIAEHFENGTEVGEYTVRRVEITDGAGATIPLIVVYNLGSADCNTGYWGACYKYHDVKPSATSVEGLSAAERNSWFEELVQISSEGDTCSVLKRTAAGKRLYKEHKKGAFAFPVGKALVEEHEISYMEESGEAEALEREHKFDREGCAPGLCKDQISKIVGCCLMGS</sequence>
<dbReference type="AlphaFoldDB" id="A0A6U8UW74"/>
<reference evidence="2" key="1">
    <citation type="submission" date="2021-01" db="EMBL/GenBank/DDBJ databases">
        <authorList>
            <person name="Corre E."/>
            <person name="Pelletier E."/>
            <person name="Niang G."/>
            <person name="Scheremetjew M."/>
            <person name="Finn R."/>
            <person name="Kale V."/>
            <person name="Holt S."/>
            <person name="Cochrane G."/>
            <person name="Meng A."/>
            <person name="Brown T."/>
            <person name="Cohen L."/>
        </authorList>
    </citation>
    <scope>NUCLEOTIDE SEQUENCE</scope>
    <source>
        <strain evidence="2">RCC3387</strain>
    </source>
</reference>
<feature type="region of interest" description="Disordered" evidence="1">
    <location>
        <begin position="41"/>
        <end position="85"/>
    </location>
</feature>